<dbReference type="Pfam" id="PF00563">
    <property type="entry name" value="EAL"/>
    <property type="match status" value="1"/>
</dbReference>
<dbReference type="PROSITE" id="PS50883">
    <property type="entry name" value="EAL"/>
    <property type="match status" value="1"/>
</dbReference>
<dbReference type="InterPro" id="IPR029787">
    <property type="entry name" value="Nucleotide_cyclase"/>
</dbReference>
<dbReference type="InterPro" id="IPR035965">
    <property type="entry name" value="PAS-like_dom_sf"/>
</dbReference>
<dbReference type="NCBIfam" id="TIGR00229">
    <property type="entry name" value="sensory_box"/>
    <property type="match status" value="3"/>
</dbReference>
<evidence type="ECO:0000259" key="5">
    <source>
        <dbReference type="PROSITE" id="PS50887"/>
    </source>
</evidence>
<dbReference type="SMART" id="SM00267">
    <property type="entry name" value="GGDEF"/>
    <property type="match status" value="1"/>
</dbReference>
<dbReference type="SUPFAM" id="SSF55785">
    <property type="entry name" value="PYP-like sensor domain (PAS domain)"/>
    <property type="match status" value="3"/>
</dbReference>
<dbReference type="InterPro" id="IPR052155">
    <property type="entry name" value="Biofilm_reg_signaling"/>
</dbReference>
<dbReference type="CDD" id="cd01948">
    <property type="entry name" value="EAL"/>
    <property type="match status" value="1"/>
</dbReference>
<dbReference type="SMART" id="SM00052">
    <property type="entry name" value="EAL"/>
    <property type="match status" value="1"/>
</dbReference>
<dbReference type="RefSeq" id="WP_386363110.1">
    <property type="nucleotide sequence ID" value="NZ_JBHRXZ010000017.1"/>
</dbReference>
<dbReference type="Pfam" id="PF13426">
    <property type="entry name" value="PAS_9"/>
    <property type="match status" value="2"/>
</dbReference>
<feature type="domain" description="PAC" evidence="3">
    <location>
        <begin position="261"/>
        <end position="314"/>
    </location>
</feature>
<dbReference type="Gene3D" id="3.30.70.270">
    <property type="match status" value="1"/>
</dbReference>
<protein>
    <submittedName>
        <fullName evidence="6">EAL domain-containing protein</fullName>
    </submittedName>
</protein>
<proteinExistence type="predicted"/>
<accession>A0ABV7T3A9</accession>
<dbReference type="Pfam" id="PF00990">
    <property type="entry name" value="GGDEF"/>
    <property type="match status" value="1"/>
</dbReference>
<dbReference type="CDD" id="cd00130">
    <property type="entry name" value="PAS"/>
    <property type="match status" value="3"/>
</dbReference>
<dbReference type="PROSITE" id="PS50887">
    <property type="entry name" value="GGDEF"/>
    <property type="match status" value="1"/>
</dbReference>
<dbReference type="SMART" id="SM00091">
    <property type="entry name" value="PAS"/>
    <property type="match status" value="3"/>
</dbReference>
<reference evidence="7" key="1">
    <citation type="journal article" date="2019" name="Int. J. Syst. Evol. Microbiol.">
        <title>The Global Catalogue of Microorganisms (GCM) 10K type strain sequencing project: providing services to taxonomists for standard genome sequencing and annotation.</title>
        <authorList>
            <consortium name="The Broad Institute Genomics Platform"/>
            <consortium name="The Broad Institute Genome Sequencing Center for Infectious Disease"/>
            <person name="Wu L."/>
            <person name="Ma J."/>
        </authorList>
    </citation>
    <scope>NUCLEOTIDE SEQUENCE [LARGE SCALE GENOMIC DNA]</scope>
    <source>
        <strain evidence="7">KCTC 42447</strain>
    </source>
</reference>
<keyword evidence="7" id="KW-1185">Reference proteome</keyword>
<evidence type="ECO:0000259" key="2">
    <source>
        <dbReference type="PROSITE" id="PS50112"/>
    </source>
</evidence>
<evidence type="ECO:0000259" key="4">
    <source>
        <dbReference type="PROSITE" id="PS50883"/>
    </source>
</evidence>
<dbReference type="PROSITE" id="PS50112">
    <property type="entry name" value="PAS"/>
    <property type="match status" value="1"/>
</dbReference>
<dbReference type="SMART" id="SM00086">
    <property type="entry name" value="PAC"/>
    <property type="match status" value="3"/>
</dbReference>
<dbReference type="CDD" id="cd01949">
    <property type="entry name" value="GGDEF"/>
    <property type="match status" value="1"/>
</dbReference>
<dbReference type="NCBIfam" id="TIGR00254">
    <property type="entry name" value="GGDEF"/>
    <property type="match status" value="1"/>
</dbReference>
<dbReference type="Proteomes" id="UP001595630">
    <property type="component" value="Unassembled WGS sequence"/>
</dbReference>
<evidence type="ECO:0000313" key="6">
    <source>
        <dbReference type="EMBL" id="MFC3607625.1"/>
    </source>
</evidence>
<sequence length="992" mass="111876">MNQTSDQLLPSALPEGTGMDGAAQEGATLEAMVAHQAALEARLAMAMARQQELERQNSYYRSIFDTLPNPLWLMDDNRHLDANPAAIATLGYPDRATLLGSPVDAAQGARAQTLERVRRAQAGETQRFEWAHQPADGTERIGEVIFSPLQLDGRRLVLGSWHDVTQRKLAERRLAERERSFREQSQRLQEVIEGTHTGTWEYNLRTDSLVCNERWAWIVGYGPSELAPLSLSTWRRLAHPGDFRRAMHDVHRCYRQEIEHYRVEMRMRHKAGHWVWIVVRGKVVQWRDDQQPLRMAGTIQDATARKVSEEQLKLAASVFTHASEGIMITDASVRIVSVNEAFSRITGYRQEEVLGRTPGLLKSGLHGADFYAEVWKALREKGEWSGEIWNRHREGHLYAELVNISAVCDEQGQVKNYVALFNDITQQKQHQQQLERSAHYDPLTDLPNRLLLADRLQQAMVRSHRHCDKVAVAYIDLDGFKAVNDRHGHAVGDRLLVILANRMKSLLREGDTLARLGGDEFAVVIVDMVRQHDCVPVLERLLQALADPVAVAGEVLHVSASIGVTLYPLDDVEADQLLRHADQAMYIAKQTGKNRYHIFDIKHTRPSNEPNQTLEALHQALARGEFCLHYQPRVNMRSGQLVGAEALIRWQHPEHGLLLPSAFLPAVEHHAVSVTVGQWVIAQALGQISAWQRQGLDIPVSVNLSARHIQNRDFLPSLKTLLDSHPDVPPQRLELEVMEAHALEDIDYAARMMNACRELGVRFALDDFGTGYTSLAYLRRLPADTLKLDQSFVQAMPSAPGDMAVVEAVHGLAKAFHRRLIAEGVETEWQGEMLLAMGCELAQGYAIGRPMPADELSGWASRWQPCESWRAWAGRSLSPRALPVLLATVEHSAWRDEVEAYLLGRHDLLPTQDPSGGRFATWYAKEGREHFDAHPAFVEIGQRHRKVQRLAAALLAECEQGRRGEARSRVEELRRESEALVGCLREFAWLAA</sequence>
<dbReference type="InterPro" id="IPR000700">
    <property type="entry name" value="PAS-assoc_C"/>
</dbReference>
<dbReference type="Gene3D" id="3.30.450.20">
    <property type="entry name" value="PAS domain"/>
    <property type="match status" value="3"/>
</dbReference>
<dbReference type="Gene3D" id="3.20.20.450">
    <property type="entry name" value="EAL domain"/>
    <property type="match status" value="1"/>
</dbReference>
<dbReference type="PANTHER" id="PTHR44757">
    <property type="entry name" value="DIGUANYLATE CYCLASE DGCP"/>
    <property type="match status" value="1"/>
</dbReference>
<comment type="caution">
    <text evidence="6">The sequence shown here is derived from an EMBL/GenBank/DDBJ whole genome shotgun (WGS) entry which is preliminary data.</text>
</comment>
<feature type="region of interest" description="Disordered" evidence="1">
    <location>
        <begin position="1"/>
        <end position="21"/>
    </location>
</feature>
<evidence type="ECO:0000313" key="7">
    <source>
        <dbReference type="Proteomes" id="UP001595630"/>
    </source>
</evidence>
<gene>
    <name evidence="6" type="ORF">ACFOMF_07545</name>
</gene>
<dbReference type="PANTHER" id="PTHR44757:SF2">
    <property type="entry name" value="BIOFILM ARCHITECTURE MAINTENANCE PROTEIN MBAA"/>
    <property type="match status" value="1"/>
</dbReference>
<dbReference type="PROSITE" id="PS50113">
    <property type="entry name" value="PAC"/>
    <property type="match status" value="2"/>
</dbReference>
<evidence type="ECO:0000256" key="1">
    <source>
        <dbReference type="SAM" id="MobiDB-lite"/>
    </source>
</evidence>
<dbReference type="InterPro" id="IPR043128">
    <property type="entry name" value="Rev_trsase/Diguanyl_cyclase"/>
</dbReference>
<dbReference type="InterPro" id="IPR001633">
    <property type="entry name" value="EAL_dom"/>
</dbReference>
<dbReference type="InterPro" id="IPR000160">
    <property type="entry name" value="GGDEF_dom"/>
</dbReference>
<dbReference type="EMBL" id="JBHRXZ010000017">
    <property type="protein sequence ID" value="MFC3607625.1"/>
    <property type="molecule type" value="Genomic_DNA"/>
</dbReference>
<dbReference type="SUPFAM" id="SSF141868">
    <property type="entry name" value="EAL domain-like"/>
    <property type="match status" value="1"/>
</dbReference>
<feature type="domain" description="GGDEF" evidence="5">
    <location>
        <begin position="468"/>
        <end position="601"/>
    </location>
</feature>
<dbReference type="Pfam" id="PF08447">
    <property type="entry name" value="PAS_3"/>
    <property type="match status" value="1"/>
</dbReference>
<feature type="domain" description="PAC" evidence="3">
    <location>
        <begin position="384"/>
        <end position="436"/>
    </location>
</feature>
<dbReference type="InterPro" id="IPR013655">
    <property type="entry name" value="PAS_fold_3"/>
</dbReference>
<dbReference type="InterPro" id="IPR001610">
    <property type="entry name" value="PAC"/>
</dbReference>
<evidence type="ECO:0000259" key="3">
    <source>
        <dbReference type="PROSITE" id="PS50113"/>
    </source>
</evidence>
<organism evidence="6 7">
    <name type="scientific">Stutzerimonas tarimensis</name>
    <dbReference type="NCBI Taxonomy" id="1507735"/>
    <lineage>
        <taxon>Bacteria</taxon>
        <taxon>Pseudomonadati</taxon>
        <taxon>Pseudomonadota</taxon>
        <taxon>Gammaproteobacteria</taxon>
        <taxon>Pseudomonadales</taxon>
        <taxon>Pseudomonadaceae</taxon>
        <taxon>Stutzerimonas</taxon>
    </lineage>
</organism>
<dbReference type="InterPro" id="IPR000014">
    <property type="entry name" value="PAS"/>
</dbReference>
<dbReference type="SUPFAM" id="SSF55073">
    <property type="entry name" value="Nucleotide cyclase"/>
    <property type="match status" value="1"/>
</dbReference>
<feature type="domain" description="PAS" evidence="2">
    <location>
        <begin position="308"/>
        <end position="357"/>
    </location>
</feature>
<feature type="domain" description="EAL" evidence="4">
    <location>
        <begin position="610"/>
        <end position="864"/>
    </location>
</feature>
<dbReference type="Gene3D" id="1.20.120.30">
    <property type="entry name" value="Aspartate receptor, ligand-binding domain"/>
    <property type="match status" value="1"/>
</dbReference>
<dbReference type="InterPro" id="IPR035919">
    <property type="entry name" value="EAL_sf"/>
</dbReference>
<name>A0ABV7T3A9_9GAMM</name>